<dbReference type="UniPathway" id="UPA00051">
    <property type="reaction ID" value="UER00465"/>
</dbReference>
<comment type="caution">
    <text evidence="6">The sequence shown here is derived from an EMBL/GenBank/DDBJ whole genome shotgun (WGS) entry which is preliminary data.</text>
</comment>
<dbReference type="EC" id="1.1.1.3" evidence="1"/>
<feature type="signal peptide" evidence="4">
    <location>
        <begin position="1"/>
        <end position="15"/>
    </location>
</feature>
<dbReference type="AlphaFoldDB" id="A0A1V9ZSW2"/>
<reference evidence="6 7" key="1">
    <citation type="journal article" date="2014" name="Genome Biol. Evol.">
        <title>The secreted proteins of Achlya hypogyna and Thraustotheca clavata identify the ancestral oomycete secretome and reveal gene acquisitions by horizontal gene transfer.</title>
        <authorList>
            <person name="Misner I."/>
            <person name="Blouin N."/>
            <person name="Leonard G."/>
            <person name="Richards T.A."/>
            <person name="Lane C.E."/>
        </authorList>
    </citation>
    <scope>NUCLEOTIDE SEQUENCE [LARGE SCALE GENOMIC DNA]</scope>
    <source>
        <strain evidence="6 7">ATCC 48635</strain>
    </source>
</reference>
<organism evidence="6 7">
    <name type="scientific">Achlya hypogyna</name>
    <name type="common">Oomycete</name>
    <name type="synonym">Protoachlya hypogyna</name>
    <dbReference type="NCBI Taxonomy" id="1202772"/>
    <lineage>
        <taxon>Eukaryota</taxon>
        <taxon>Sar</taxon>
        <taxon>Stramenopiles</taxon>
        <taxon>Oomycota</taxon>
        <taxon>Saprolegniomycetes</taxon>
        <taxon>Saprolegniales</taxon>
        <taxon>Achlyaceae</taxon>
        <taxon>Achlya</taxon>
    </lineage>
</organism>
<dbReference type="GO" id="GO:0004412">
    <property type="term" value="F:homoserine dehydrogenase activity"/>
    <property type="evidence" value="ECO:0007669"/>
    <property type="project" value="UniProtKB-EC"/>
</dbReference>
<dbReference type="Proteomes" id="UP000243579">
    <property type="component" value="Unassembled WGS sequence"/>
</dbReference>
<proteinExistence type="predicted"/>
<dbReference type="EMBL" id="JNBR01000015">
    <property type="protein sequence ID" value="OQS01079.1"/>
    <property type="molecule type" value="Genomic_DNA"/>
</dbReference>
<evidence type="ECO:0000256" key="4">
    <source>
        <dbReference type="SAM" id="SignalP"/>
    </source>
</evidence>
<dbReference type="STRING" id="1202772.A0A1V9ZSW2"/>
<evidence type="ECO:0000313" key="7">
    <source>
        <dbReference type="Proteomes" id="UP000243579"/>
    </source>
</evidence>
<dbReference type="PANTHER" id="PTHR43070">
    <property type="match status" value="1"/>
</dbReference>
<name>A0A1V9ZSW2_ACHHY</name>
<feature type="chain" id="PRO_5012122169" description="homoserine dehydrogenase" evidence="4">
    <location>
        <begin position="16"/>
        <end position="419"/>
    </location>
</feature>
<dbReference type="UniPathway" id="UPA00050">
    <property type="reaction ID" value="UER00063"/>
</dbReference>
<dbReference type="SUPFAM" id="SSF55347">
    <property type="entry name" value="Glyceraldehyde-3-phosphate dehydrogenase-like, C-terminal domain"/>
    <property type="match status" value="1"/>
</dbReference>
<evidence type="ECO:0000256" key="2">
    <source>
        <dbReference type="ARBA" id="ARBA00022857"/>
    </source>
</evidence>
<evidence type="ECO:0000256" key="3">
    <source>
        <dbReference type="ARBA" id="ARBA00023002"/>
    </source>
</evidence>
<keyword evidence="3" id="KW-0560">Oxidoreductase</keyword>
<protein>
    <recommendedName>
        <fullName evidence="1">homoserine dehydrogenase</fullName>
        <ecNumber evidence="1">1.1.1.3</ecNumber>
    </recommendedName>
</protein>
<dbReference type="Pfam" id="PF00742">
    <property type="entry name" value="Homoserine_dh"/>
    <property type="match status" value="1"/>
</dbReference>
<dbReference type="InterPro" id="IPR036291">
    <property type="entry name" value="NAD(P)-bd_dom_sf"/>
</dbReference>
<dbReference type="OrthoDB" id="67851at2759"/>
<dbReference type="InterPro" id="IPR011147">
    <property type="entry name" value="Bifunc_Aspkin/hSer_DH"/>
</dbReference>
<keyword evidence="2" id="KW-0521">NADP</keyword>
<dbReference type="SUPFAM" id="SSF51735">
    <property type="entry name" value="NAD(P)-binding Rossmann-fold domains"/>
    <property type="match status" value="1"/>
</dbReference>
<dbReference type="Gene3D" id="3.40.50.720">
    <property type="entry name" value="NAD(P)-binding Rossmann-like Domain"/>
    <property type="match status" value="1"/>
</dbReference>
<accession>A0A1V9ZSW2</accession>
<sequence length="419" mass="45433">MAWWWTLAAVAIVMALWVQTRIYELHPHPGQTLCEARKVGLVIVGHGVVSRGLIAAIVAHEATTNQRVDFCGARLHIVAVGDATAGGFMQVSTGFSMPQAQALYTHGVESATLEDGDDNEIERVGTLGDVVMSMLLFGHCDRYIVVDCAAHGGHWKDLVLAKKSGFGLAFSNRLHLTGDYNETYARIALDRSQKRSRLVAYEATVGSGLPVLHTLERVAATGDHVHRVEARFSDANAYILDAIHHGSSWSDAVISAYENGLTEADPRDDLSGRVAARKMVILARQLGYKANLASVHVQDLVPAAMRNVSLSAFFAHLPQLDHEFEAQMNKSKETETILMYTGRVDGLGHIAVGLERYPRTSSFHRLLWTESVVAITTTWFPDAIVLKGAGAGTNGTVAALMADIAKLSCVLFTSCDVDS</sequence>
<evidence type="ECO:0000256" key="1">
    <source>
        <dbReference type="ARBA" id="ARBA00013213"/>
    </source>
</evidence>
<dbReference type="InterPro" id="IPR001342">
    <property type="entry name" value="HDH_cat"/>
</dbReference>
<dbReference type="PANTHER" id="PTHR43070:SF3">
    <property type="entry name" value="HOMOSERINE DEHYDROGENASE"/>
    <property type="match status" value="1"/>
</dbReference>
<gene>
    <name evidence="6" type="ORF">ACHHYP_01826</name>
</gene>
<feature type="domain" description="Homoserine dehydrogenase catalytic" evidence="5">
    <location>
        <begin position="210"/>
        <end position="404"/>
    </location>
</feature>
<keyword evidence="4" id="KW-0732">Signal</keyword>
<dbReference type="Gene3D" id="3.30.360.10">
    <property type="entry name" value="Dihydrodipicolinate Reductase, domain 2"/>
    <property type="match status" value="1"/>
</dbReference>
<evidence type="ECO:0000313" key="6">
    <source>
        <dbReference type="EMBL" id="OQS01079.1"/>
    </source>
</evidence>
<evidence type="ECO:0000259" key="5">
    <source>
        <dbReference type="Pfam" id="PF00742"/>
    </source>
</evidence>
<keyword evidence="7" id="KW-1185">Reference proteome</keyword>
<dbReference type="GO" id="GO:0009088">
    <property type="term" value="P:threonine biosynthetic process"/>
    <property type="evidence" value="ECO:0007669"/>
    <property type="project" value="UniProtKB-UniPathway"/>
</dbReference>